<dbReference type="Proteomes" id="UP000326364">
    <property type="component" value="Unassembled WGS sequence"/>
</dbReference>
<feature type="transmembrane region" description="Helical" evidence="1">
    <location>
        <begin position="354"/>
        <end position="373"/>
    </location>
</feature>
<protein>
    <recommendedName>
        <fullName evidence="2">Aerotolerance regulator N-terminal domain-containing protein</fullName>
    </recommendedName>
</protein>
<organism evidence="4 5">
    <name type="scientific">Sphingobium limneticum</name>
    <dbReference type="NCBI Taxonomy" id="1007511"/>
    <lineage>
        <taxon>Bacteria</taxon>
        <taxon>Pseudomonadati</taxon>
        <taxon>Pseudomonadota</taxon>
        <taxon>Alphaproteobacteria</taxon>
        <taxon>Sphingomonadales</taxon>
        <taxon>Sphingomonadaceae</taxon>
        <taxon>Sphingobium</taxon>
    </lineage>
</organism>
<keyword evidence="1" id="KW-0812">Transmembrane</keyword>
<dbReference type="PANTHER" id="PTHR37464">
    <property type="entry name" value="BLL2463 PROTEIN"/>
    <property type="match status" value="1"/>
</dbReference>
<reference evidence="5 6" key="1">
    <citation type="submission" date="2019-09" db="EMBL/GenBank/DDBJ databases">
        <authorList>
            <person name="Feng G."/>
        </authorList>
    </citation>
    <scope>NUCLEOTIDE SEQUENCE [LARGE SCALE GENOMIC DNA]</scope>
    <source>
        <strain evidence="4 5">KACC 19283</strain>
        <strain evidence="3 6">KACC 19284</strain>
    </source>
</reference>
<name>A0A5J5I3Y8_9SPHN</name>
<dbReference type="EMBL" id="VYQA01000005">
    <property type="protein sequence ID" value="KAA9030791.1"/>
    <property type="molecule type" value="Genomic_DNA"/>
</dbReference>
<dbReference type="NCBIfam" id="TIGR02226">
    <property type="entry name" value="two_anch"/>
    <property type="match status" value="1"/>
</dbReference>
<dbReference type="EMBL" id="VYQB01000005">
    <property type="protein sequence ID" value="KAA9018155.1"/>
    <property type="molecule type" value="Genomic_DNA"/>
</dbReference>
<accession>A0A5J5I3Y8</accession>
<dbReference type="Proteomes" id="UP000325933">
    <property type="component" value="Unassembled WGS sequence"/>
</dbReference>
<evidence type="ECO:0000313" key="5">
    <source>
        <dbReference type="Proteomes" id="UP000325933"/>
    </source>
</evidence>
<keyword evidence="1" id="KW-1133">Transmembrane helix</keyword>
<sequence length="382" mass="41673">MSMALLFPAALAALTALIVPLILHIARRSEQVPTDFAALRWLRQKPRPRSRLRFDEWPLLLIRLTLLALAALWLAQPVLFGAADRSPYVAIVPGATFDLATYKDSRLHWLAPGFPAIDRPQPAPQPAGPIPLASLIRQIDAELPADTPLTIVVPAIAEGADADRLRLSRKVTWRVTGGTMASAAKPLAIPPLSIRYDADHRAALRYIRAAALASAKRDSELDSFPTDKPLPDKDHLLVWLAGGTLLDSAVKWVRSGGTMIVASDAIIPTDRAMVPVWRDAQGLPLAEARALGDGRLIRFTRPLMPSQMPELLEGDFPAQLRSLLTPAATPGRVAAADYAPLTGGRAYDQPPQSLRFWLALLIALLLLVERWIATRRSRSIAP</sequence>
<evidence type="ECO:0000313" key="4">
    <source>
        <dbReference type="EMBL" id="KAA9030791.1"/>
    </source>
</evidence>
<dbReference type="InterPro" id="IPR011933">
    <property type="entry name" value="Double_TM_dom"/>
</dbReference>
<keyword evidence="6" id="KW-1185">Reference proteome</keyword>
<gene>
    <name evidence="4" type="ORF">F4U95_08490</name>
    <name evidence="3" type="ORF">F4U96_08540</name>
</gene>
<evidence type="ECO:0000313" key="6">
    <source>
        <dbReference type="Proteomes" id="UP000326364"/>
    </source>
</evidence>
<dbReference type="PANTHER" id="PTHR37464:SF1">
    <property type="entry name" value="BLL2463 PROTEIN"/>
    <property type="match status" value="1"/>
</dbReference>
<feature type="transmembrane region" description="Helical" evidence="1">
    <location>
        <begin position="57"/>
        <end position="75"/>
    </location>
</feature>
<comment type="caution">
    <text evidence="4">The sequence shown here is derived from an EMBL/GenBank/DDBJ whole genome shotgun (WGS) entry which is preliminary data.</text>
</comment>
<proteinExistence type="predicted"/>
<evidence type="ECO:0000259" key="2">
    <source>
        <dbReference type="Pfam" id="PF07584"/>
    </source>
</evidence>
<keyword evidence="1" id="KW-0472">Membrane</keyword>
<evidence type="ECO:0000256" key="1">
    <source>
        <dbReference type="SAM" id="Phobius"/>
    </source>
</evidence>
<evidence type="ECO:0000313" key="3">
    <source>
        <dbReference type="EMBL" id="KAA9018155.1"/>
    </source>
</evidence>
<dbReference type="InterPro" id="IPR024163">
    <property type="entry name" value="Aerotolerance_reg_N"/>
</dbReference>
<dbReference type="Pfam" id="PF07584">
    <property type="entry name" value="BatA"/>
    <property type="match status" value="1"/>
</dbReference>
<dbReference type="AlphaFoldDB" id="A0A5J5I3Y8"/>
<feature type="domain" description="Aerotolerance regulator N-terminal" evidence="2">
    <location>
        <begin position="3"/>
        <end position="77"/>
    </location>
</feature>